<keyword evidence="2" id="KW-1185">Reference proteome</keyword>
<name>A0A5D0CKW1_9BACL</name>
<dbReference type="AlphaFoldDB" id="A0A5D0CKW1"/>
<organism evidence="1 2">
    <name type="scientific">Paenibacillus faecis</name>
    <dbReference type="NCBI Taxonomy" id="862114"/>
    <lineage>
        <taxon>Bacteria</taxon>
        <taxon>Bacillati</taxon>
        <taxon>Bacillota</taxon>
        <taxon>Bacilli</taxon>
        <taxon>Bacillales</taxon>
        <taxon>Paenibacillaceae</taxon>
        <taxon>Paenibacillus</taxon>
    </lineage>
</organism>
<protein>
    <submittedName>
        <fullName evidence="1">Uncharacterized protein</fullName>
    </submittedName>
</protein>
<dbReference type="RefSeq" id="WP_148456155.1">
    <property type="nucleotide sequence ID" value="NZ_VSDO01000005.1"/>
</dbReference>
<dbReference type="OrthoDB" id="1089802at2"/>
<dbReference type="Pfam" id="PF19635">
    <property type="entry name" value="DUF6138"/>
    <property type="match status" value="1"/>
</dbReference>
<evidence type="ECO:0000313" key="2">
    <source>
        <dbReference type="Proteomes" id="UP000325218"/>
    </source>
</evidence>
<dbReference type="Proteomes" id="UP000325218">
    <property type="component" value="Unassembled WGS sequence"/>
</dbReference>
<gene>
    <name evidence="1" type="ORF">FRY98_21985</name>
</gene>
<comment type="caution">
    <text evidence="1">The sequence shown here is derived from an EMBL/GenBank/DDBJ whole genome shotgun (WGS) entry which is preliminary data.</text>
</comment>
<evidence type="ECO:0000313" key="1">
    <source>
        <dbReference type="EMBL" id="TYA10488.1"/>
    </source>
</evidence>
<sequence>MNQAVEAFLNEVWQEVMTIYAKENTQIGELEHRSSLQAGIMDYLQVAWRKGKFTWEAGKIHIDIYEPFSWSDSSYKIEAGPYIAELTDEQLTEEFFPALCDRVDQLFRSEKFGPSFFDFRFQVVFEFERETSTISLNRRLINEAKRTELRKTLEHFIQTRVVSESPGDMPGEKDLFFFADHLVDPELMRQEEKEIDPLVRRLSAKLRTDPSRHAEWIRHYTAAFNRWAQEYFLPRYFDRTRDYGNYWTLKTGQDLQAVDGGELDFFLYAALQVGLTEPDNRQDYLELAVQLGSQRAADYLKTGSGKFASIYRGERVEGKNNDVTRTIEIRILTEEASAYEEALDYIIGLLRQGFPKGYQLKLKSSQKHFLPLKKLAKSKLHQFFANALSYPALFPKLAEYADIAMEEFAWYEDVESGEKSVMPGTYAVMGLGLYSESYFPLVRRYMELVDTEHQMVQDSYAEVFIEAHGLRAEHMPVFVAILLGGNDEGRPVKNAVIDTPELAEALVQVLKGKEIHERELVLCRIFGSVKKLAAAARKAQPPLKEGLEQLVALQMLTLLK</sequence>
<dbReference type="InterPro" id="IPR046136">
    <property type="entry name" value="DUF6138"/>
</dbReference>
<reference evidence="1 2" key="1">
    <citation type="submission" date="2019-08" db="EMBL/GenBank/DDBJ databases">
        <title>Genome sequencing of Paenibacillus faecis DSM 23593(T).</title>
        <authorList>
            <person name="Kook J.-K."/>
            <person name="Park S.-N."/>
            <person name="Lim Y.K."/>
        </authorList>
    </citation>
    <scope>NUCLEOTIDE SEQUENCE [LARGE SCALE GENOMIC DNA]</scope>
    <source>
        <strain evidence="1 2">DSM 23593</strain>
    </source>
</reference>
<dbReference type="EMBL" id="VSDO01000005">
    <property type="protein sequence ID" value="TYA10488.1"/>
    <property type="molecule type" value="Genomic_DNA"/>
</dbReference>
<accession>A0A5D0CKW1</accession>
<proteinExistence type="predicted"/>